<dbReference type="InterPro" id="IPR001544">
    <property type="entry name" value="Aminotrans_IV"/>
</dbReference>
<keyword evidence="12" id="KW-0808">Transferase</keyword>
<accession>A0ABS5R9K9</accession>
<proteinExistence type="inferred from homology"/>
<comment type="pathway">
    <text evidence="3">Amino-acid biosynthesis; L-valine biosynthesis; L-valine from pyruvate: step 4/4.</text>
</comment>
<evidence type="ECO:0000256" key="11">
    <source>
        <dbReference type="ARBA" id="ARBA00049229"/>
    </source>
</evidence>
<keyword evidence="12" id="KW-0032">Aminotransferase</keyword>
<dbReference type="GO" id="GO:0008483">
    <property type="term" value="F:transaminase activity"/>
    <property type="evidence" value="ECO:0007669"/>
    <property type="project" value="UniProtKB-KW"/>
</dbReference>
<comment type="catalytic activity">
    <reaction evidence="9">
        <text>L-valine + 2-oxoglutarate = 3-methyl-2-oxobutanoate + L-glutamate</text>
        <dbReference type="Rhea" id="RHEA:24813"/>
        <dbReference type="ChEBI" id="CHEBI:11851"/>
        <dbReference type="ChEBI" id="CHEBI:16810"/>
        <dbReference type="ChEBI" id="CHEBI:29985"/>
        <dbReference type="ChEBI" id="CHEBI:57762"/>
        <dbReference type="EC" id="2.6.1.42"/>
    </reaction>
</comment>
<sequence>MQQGGRAVSEPDFSEGAAYVRGRFVPLAEAAVPLTDWGFSRSDVVYDVVHVYRGGFFRLADHLDRFHRAMAARQLAPAESREQMEAVLHRCVALTGLDDAYVSMMTLRGRPRVRGSRRPADCDNHFMAYAAPWIDVIPPEVQARGAHLMIASNPRIPDASVDPTVKNFQWADLTTSVLEAHTNHYDTSVLCDAEGFVTEGPGFNVFIVQDGRIVTPDRGSLQGITRRSVLEICAELGIEAAIAPVTREMLENADEVFAATTAGGVMPVARVGTASGVRILGNDRPGPISALLREEYWKRHEAGWHMTPVRRELAELPVPV</sequence>
<name>A0ABS5R9K9_9HYPH</name>
<evidence type="ECO:0000256" key="2">
    <source>
        <dbReference type="ARBA" id="ARBA00004824"/>
    </source>
</evidence>
<dbReference type="Pfam" id="PF01063">
    <property type="entry name" value="Aminotran_4"/>
    <property type="match status" value="1"/>
</dbReference>
<protein>
    <recommendedName>
        <fullName evidence="7">Probable branched-chain-amino-acid aminotransferase</fullName>
        <ecNumber evidence="6">2.6.1.42</ecNumber>
    </recommendedName>
</protein>
<dbReference type="EMBL" id="JAHCQH010000015">
    <property type="protein sequence ID" value="MBS9477042.1"/>
    <property type="molecule type" value="Genomic_DNA"/>
</dbReference>
<evidence type="ECO:0000313" key="13">
    <source>
        <dbReference type="Proteomes" id="UP001166585"/>
    </source>
</evidence>
<dbReference type="SUPFAM" id="SSF56752">
    <property type="entry name" value="D-aminoacid aminotransferase-like PLP-dependent enzymes"/>
    <property type="match status" value="1"/>
</dbReference>
<dbReference type="InterPro" id="IPR036038">
    <property type="entry name" value="Aminotransferase-like"/>
</dbReference>
<dbReference type="InterPro" id="IPR050571">
    <property type="entry name" value="Class-IV_PLP-Dep_Aminotrnsfr"/>
</dbReference>
<gene>
    <name evidence="12" type="ORF">KIP89_07975</name>
</gene>
<dbReference type="PANTHER" id="PTHR42743">
    <property type="entry name" value="AMINO-ACID AMINOTRANSFERASE"/>
    <property type="match status" value="1"/>
</dbReference>
<evidence type="ECO:0000313" key="12">
    <source>
        <dbReference type="EMBL" id="MBS9477042.1"/>
    </source>
</evidence>
<organism evidence="12 13">
    <name type="scientific">Ancylobacter radicis</name>
    <dbReference type="NCBI Taxonomy" id="2836179"/>
    <lineage>
        <taxon>Bacteria</taxon>
        <taxon>Pseudomonadati</taxon>
        <taxon>Pseudomonadota</taxon>
        <taxon>Alphaproteobacteria</taxon>
        <taxon>Hyphomicrobiales</taxon>
        <taxon>Xanthobacteraceae</taxon>
        <taxon>Ancylobacter</taxon>
    </lineage>
</organism>
<evidence type="ECO:0000256" key="10">
    <source>
        <dbReference type="ARBA" id="ARBA00048798"/>
    </source>
</evidence>
<comment type="catalytic activity">
    <reaction evidence="10">
        <text>L-isoleucine + 2-oxoglutarate = (S)-3-methyl-2-oxopentanoate + L-glutamate</text>
        <dbReference type="Rhea" id="RHEA:24801"/>
        <dbReference type="ChEBI" id="CHEBI:16810"/>
        <dbReference type="ChEBI" id="CHEBI:29985"/>
        <dbReference type="ChEBI" id="CHEBI:35146"/>
        <dbReference type="ChEBI" id="CHEBI:58045"/>
        <dbReference type="EC" id="2.6.1.42"/>
    </reaction>
</comment>
<comment type="function">
    <text evidence="1">Acts on leucine, isoleucine and valine.</text>
</comment>
<comment type="catalytic activity">
    <reaction evidence="11">
        <text>L-leucine + 2-oxoglutarate = 4-methyl-2-oxopentanoate + L-glutamate</text>
        <dbReference type="Rhea" id="RHEA:18321"/>
        <dbReference type="ChEBI" id="CHEBI:16810"/>
        <dbReference type="ChEBI" id="CHEBI:17865"/>
        <dbReference type="ChEBI" id="CHEBI:29985"/>
        <dbReference type="ChEBI" id="CHEBI:57427"/>
        <dbReference type="EC" id="2.6.1.42"/>
    </reaction>
</comment>
<keyword evidence="8" id="KW-0100">Branched-chain amino acid biosynthesis</keyword>
<evidence type="ECO:0000256" key="7">
    <source>
        <dbReference type="ARBA" id="ARBA00014472"/>
    </source>
</evidence>
<evidence type="ECO:0000256" key="1">
    <source>
        <dbReference type="ARBA" id="ARBA00003109"/>
    </source>
</evidence>
<evidence type="ECO:0000256" key="8">
    <source>
        <dbReference type="ARBA" id="ARBA00023304"/>
    </source>
</evidence>
<dbReference type="InterPro" id="IPR043132">
    <property type="entry name" value="BCAT-like_C"/>
</dbReference>
<reference evidence="12" key="1">
    <citation type="submission" date="2021-05" db="EMBL/GenBank/DDBJ databases">
        <authorList>
            <person name="Sun Q."/>
            <person name="Inoue M."/>
        </authorList>
    </citation>
    <scope>NUCLEOTIDE SEQUENCE</scope>
    <source>
        <strain evidence="12">VKM B-3255</strain>
    </source>
</reference>
<keyword evidence="13" id="KW-1185">Reference proteome</keyword>
<evidence type="ECO:0000256" key="4">
    <source>
        <dbReference type="ARBA" id="ARBA00005072"/>
    </source>
</evidence>
<evidence type="ECO:0000256" key="6">
    <source>
        <dbReference type="ARBA" id="ARBA00013053"/>
    </source>
</evidence>
<dbReference type="PANTHER" id="PTHR42743:SF11">
    <property type="entry name" value="AMINODEOXYCHORISMATE LYASE"/>
    <property type="match status" value="1"/>
</dbReference>
<dbReference type="Gene3D" id="3.30.470.10">
    <property type="match status" value="1"/>
</dbReference>
<comment type="similarity">
    <text evidence="5">Belongs to the class-IV pyridoxal-phosphate-dependent aminotransferase family.</text>
</comment>
<dbReference type="InterPro" id="IPR043131">
    <property type="entry name" value="BCAT-like_N"/>
</dbReference>
<evidence type="ECO:0000256" key="3">
    <source>
        <dbReference type="ARBA" id="ARBA00004931"/>
    </source>
</evidence>
<dbReference type="EC" id="2.6.1.42" evidence="6"/>
<comment type="caution">
    <text evidence="12">The sequence shown here is derived from an EMBL/GenBank/DDBJ whole genome shotgun (WGS) entry which is preliminary data.</text>
</comment>
<keyword evidence="8" id="KW-0028">Amino-acid biosynthesis</keyword>
<dbReference type="Proteomes" id="UP001166585">
    <property type="component" value="Unassembled WGS sequence"/>
</dbReference>
<comment type="pathway">
    <text evidence="2">Amino-acid biosynthesis; L-isoleucine biosynthesis; L-isoleucine from 2-oxobutanoate: step 4/4.</text>
</comment>
<evidence type="ECO:0000256" key="5">
    <source>
        <dbReference type="ARBA" id="ARBA00009320"/>
    </source>
</evidence>
<comment type="pathway">
    <text evidence="4">Amino-acid biosynthesis; L-leucine biosynthesis; L-leucine from 3-methyl-2-oxobutanoate: step 4/4.</text>
</comment>
<evidence type="ECO:0000256" key="9">
    <source>
        <dbReference type="ARBA" id="ARBA00048212"/>
    </source>
</evidence>
<dbReference type="Gene3D" id="3.20.10.10">
    <property type="entry name" value="D-amino Acid Aminotransferase, subunit A, domain 2"/>
    <property type="match status" value="1"/>
</dbReference>